<dbReference type="PANTHER" id="PTHR11740:SF0">
    <property type="entry name" value="CASEIN KINASE II SUBUNIT BETA"/>
    <property type="match status" value="1"/>
</dbReference>
<protein>
    <recommendedName>
        <fullName evidence="3">Casein kinase II subunit beta</fullName>
        <shortName evidence="3">CK II beta</shortName>
    </recommendedName>
</protein>
<gene>
    <name evidence="4" type="ORF">BJ684DRAFT_6850</name>
</gene>
<comment type="similarity">
    <text evidence="1 3">Belongs to the casein kinase 2 subunit beta family.</text>
</comment>
<feature type="non-terminal residue" evidence="4">
    <location>
        <position position="213"/>
    </location>
</feature>
<sequence>TVSWVTWFCSLPENEYLVEVSEEFLEDDFNLNNLSDHLPQYHDALEMILDLYPDGPSATVDEITTVEAQAESLYHMIHARYLQSRAGLEHFRPLYLSGKYGTCPRVLCRGISLLPAGYMDPTSKVELVKLYCPHCGDLYQPPQRFRRLDVGTAFGSSFPHIFLQAYPGLREAAIPKTCMPLRAREGEEGYVGRIYGFRISPKSPTASQRSWMR</sequence>
<dbReference type="Proteomes" id="UP000267251">
    <property type="component" value="Unassembled WGS sequence"/>
</dbReference>
<keyword evidence="4" id="KW-0418">Kinase</keyword>
<dbReference type="OrthoDB" id="2275560at2759"/>
<dbReference type="GO" id="GO:0019887">
    <property type="term" value="F:protein kinase regulator activity"/>
    <property type="evidence" value="ECO:0007669"/>
    <property type="project" value="InterPro"/>
</dbReference>
<dbReference type="GO" id="GO:0016301">
    <property type="term" value="F:kinase activity"/>
    <property type="evidence" value="ECO:0007669"/>
    <property type="project" value="UniProtKB-KW"/>
</dbReference>
<dbReference type="GO" id="GO:0034456">
    <property type="term" value="C:UTP-C complex"/>
    <property type="evidence" value="ECO:0007669"/>
    <property type="project" value="TreeGrafter"/>
</dbReference>
<evidence type="ECO:0000313" key="4">
    <source>
        <dbReference type="EMBL" id="RKP14927.1"/>
    </source>
</evidence>
<proteinExistence type="inferred from homology"/>
<dbReference type="FunFam" id="2.20.25.20:FF:000001">
    <property type="entry name" value="Casein kinase II subunit beta"/>
    <property type="match status" value="1"/>
</dbReference>
<dbReference type="InterPro" id="IPR016149">
    <property type="entry name" value="Casein_kin_II_reg-sub_N"/>
</dbReference>
<evidence type="ECO:0000256" key="3">
    <source>
        <dbReference type="RuleBase" id="RU361268"/>
    </source>
</evidence>
<keyword evidence="5" id="KW-1185">Reference proteome</keyword>
<dbReference type="GO" id="GO:0005737">
    <property type="term" value="C:cytoplasm"/>
    <property type="evidence" value="ECO:0007669"/>
    <property type="project" value="TreeGrafter"/>
</dbReference>
<accession>A0A4P9Y743</accession>
<dbReference type="SUPFAM" id="SSF57798">
    <property type="entry name" value="Casein kinase II beta subunit"/>
    <property type="match status" value="1"/>
</dbReference>
<dbReference type="Pfam" id="PF01214">
    <property type="entry name" value="CK_II_beta"/>
    <property type="match status" value="1"/>
</dbReference>
<dbReference type="GO" id="GO:0006359">
    <property type="term" value="P:regulation of transcription by RNA polymerase III"/>
    <property type="evidence" value="ECO:0007669"/>
    <property type="project" value="TreeGrafter"/>
</dbReference>
<dbReference type="EMBL" id="KZ987775">
    <property type="protein sequence ID" value="RKP14927.1"/>
    <property type="molecule type" value="Genomic_DNA"/>
</dbReference>
<reference evidence="5" key="1">
    <citation type="journal article" date="2018" name="Nat. Microbiol.">
        <title>Leveraging single-cell genomics to expand the fungal tree of life.</title>
        <authorList>
            <person name="Ahrendt S.R."/>
            <person name="Quandt C.A."/>
            <person name="Ciobanu D."/>
            <person name="Clum A."/>
            <person name="Salamov A."/>
            <person name="Andreopoulos B."/>
            <person name="Cheng J.F."/>
            <person name="Woyke T."/>
            <person name="Pelin A."/>
            <person name="Henrissat B."/>
            <person name="Reynolds N.K."/>
            <person name="Benny G.L."/>
            <person name="Smith M.E."/>
            <person name="James T.Y."/>
            <person name="Grigoriev I.V."/>
        </authorList>
    </citation>
    <scope>NUCLEOTIDE SEQUENCE [LARGE SCALE GENOMIC DNA]</scope>
</reference>
<evidence type="ECO:0000313" key="5">
    <source>
        <dbReference type="Proteomes" id="UP000267251"/>
    </source>
</evidence>
<comment type="subunit">
    <text evidence="3">Tetramer of two alpha and two beta subunits.</text>
</comment>
<keyword evidence="4" id="KW-0808">Transferase</keyword>
<dbReference type="Gene3D" id="1.10.1820.10">
    <property type="entry name" value="protein kinase ck2 holoenzyme, chain C, domain 1"/>
    <property type="match status" value="1"/>
</dbReference>
<evidence type="ECO:0000256" key="1">
    <source>
        <dbReference type="ARBA" id="ARBA00006941"/>
    </source>
</evidence>
<evidence type="ECO:0000256" key="2">
    <source>
        <dbReference type="ARBA" id="ARBA00045899"/>
    </source>
</evidence>
<dbReference type="PANTHER" id="PTHR11740">
    <property type="entry name" value="CASEIN KINASE II SUBUNIT BETA"/>
    <property type="match status" value="1"/>
</dbReference>
<organism evidence="4 5">
    <name type="scientific">Piptocephalis cylindrospora</name>
    <dbReference type="NCBI Taxonomy" id="1907219"/>
    <lineage>
        <taxon>Eukaryota</taxon>
        <taxon>Fungi</taxon>
        <taxon>Fungi incertae sedis</taxon>
        <taxon>Zoopagomycota</taxon>
        <taxon>Zoopagomycotina</taxon>
        <taxon>Zoopagomycetes</taxon>
        <taxon>Zoopagales</taxon>
        <taxon>Piptocephalidaceae</taxon>
        <taxon>Piptocephalis</taxon>
    </lineage>
</organism>
<dbReference type="PRINTS" id="PR00472">
    <property type="entry name" value="CASNKINASEII"/>
</dbReference>
<dbReference type="InterPro" id="IPR035991">
    <property type="entry name" value="Casein_kinase_II_beta-like"/>
</dbReference>
<dbReference type="InterPro" id="IPR000704">
    <property type="entry name" value="Casein_kinase_II_reg-sub"/>
</dbReference>
<feature type="non-terminal residue" evidence="4">
    <location>
        <position position="1"/>
    </location>
</feature>
<dbReference type="Gene3D" id="2.20.25.20">
    <property type="match status" value="1"/>
</dbReference>
<dbReference type="SMART" id="SM01085">
    <property type="entry name" value="CK_II_beta"/>
    <property type="match status" value="1"/>
</dbReference>
<name>A0A4P9Y743_9FUNG</name>
<comment type="function">
    <text evidence="2 3">Regulatory subunit of casein kinase II/CK2. As part of the kinase complex regulates the basal catalytic activity of the alpha subunit a constitutively active serine/threonine-protein kinase that phosphorylates a large number of substrates containing acidic residues C-terminal to the phosphorylated serine or threonine.</text>
</comment>
<dbReference type="GO" id="GO:0005956">
    <property type="term" value="C:protein kinase CK2 complex"/>
    <property type="evidence" value="ECO:0007669"/>
    <property type="project" value="UniProtKB-UniRule"/>
</dbReference>
<dbReference type="AlphaFoldDB" id="A0A4P9Y743"/>